<accession>A0A1I4BDB3</accession>
<dbReference type="AlphaFoldDB" id="A0A1I4BDB3"/>
<gene>
    <name evidence="1" type="ORF">SAMN05518846_11781</name>
</gene>
<evidence type="ECO:0000313" key="2">
    <source>
        <dbReference type="Proteomes" id="UP000198915"/>
    </source>
</evidence>
<organism evidence="1 2">
    <name type="scientific">Brevibacillus centrosporus</name>
    <dbReference type="NCBI Taxonomy" id="54910"/>
    <lineage>
        <taxon>Bacteria</taxon>
        <taxon>Bacillati</taxon>
        <taxon>Bacillota</taxon>
        <taxon>Bacilli</taxon>
        <taxon>Bacillales</taxon>
        <taxon>Paenibacillaceae</taxon>
        <taxon>Brevibacillus</taxon>
    </lineage>
</organism>
<dbReference type="STRING" id="1884381.SAMN05518846_11781"/>
<keyword evidence="2" id="KW-1185">Reference proteome</keyword>
<sequence>MTISKRNNQHEKPPRKVAFRISSVRFQFIAQLRPVRDAQLSVRILQMSFHLRSSAIAKTVRVVWKKIV</sequence>
<reference evidence="2" key="1">
    <citation type="submission" date="2016-10" db="EMBL/GenBank/DDBJ databases">
        <authorList>
            <person name="Varghese N."/>
            <person name="Submissions S."/>
        </authorList>
    </citation>
    <scope>NUCLEOTIDE SEQUENCE [LARGE SCALE GENOMIC DNA]</scope>
    <source>
        <strain evidence="2">OK042</strain>
    </source>
</reference>
<proteinExistence type="predicted"/>
<dbReference type="EMBL" id="FORT01000017">
    <property type="protein sequence ID" value="SFK66794.1"/>
    <property type="molecule type" value="Genomic_DNA"/>
</dbReference>
<name>A0A1I4BDB3_9BACL</name>
<protein>
    <submittedName>
        <fullName evidence="1">Uncharacterized protein</fullName>
    </submittedName>
</protein>
<evidence type="ECO:0000313" key="1">
    <source>
        <dbReference type="EMBL" id="SFK66794.1"/>
    </source>
</evidence>
<dbReference type="Proteomes" id="UP000198915">
    <property type="component" value="Unassembled WGS sequence"/>
</dbReference>